<keyword evidence="3" id="KW-1185">Reference proteome</keyword>
<organism evidence="2 3">
    <name type="scientific">Calocera cornea HHB12733</name>
    <dbReference type="NCBI Taxonomy" id="1353952"/>
    <lineage>
        <taxon>Eukaryota</taxon>
        <taxon>Fungi</taxon>
        <taxon>Dikarya</taxon>
        <taxon>Basidiomycota</taxon>
        <taxon>Agaricomycotina</taxon>
        <taxon>Dacrymycetes</taxon>
        <taxon>Dacrymycetales</taxon>
        <taxon>Dacrymycetaceae</taxon>
        <taxon>Calocera</taxon>
    </lineage>
</organism>
<evidence type="ECO:0000313" key="3">
    <source>
        <dbReference type="Proteomes" id="UP000076842"/>
    </source>
</evidence>
<dbReference type="AlphaFoldDB" id="A0A166JGQ0"/>
<dbReference type="STRING" id="1353952.A0A166JGQ0"/>
<reference evidence="2 3" key="1">
    <citation type="journal article" date="2016" name="Mol. Biol. Evol.">
        <title>Comparative Genomics of Early-Diverging Mushroom-Forming Fungi Provides Insights into the Origins of Lignocellulose Decay Capabilities.</title>
        <authorList>
            <person name="Nagy L.G."/>
            <person name="Riley R."/>
            <person name="Tritt A."/>
            <person name="Adam C."/>
            <person name="Daum C."/>
            <person name="Floudas D."/>
            <person name="Sun H."/>
            <person name="Yadav J.S."/>
            <person name="Pangilinan J."/>
            <person name="Larsson K.H."/>
            <person name="Matsuura K."/>
            <person name="Barry K."/>
            <person name="Labutti K."/>
            <person name="Kuo R."/>
            <person name="Ohm R.A."/>
            <person name="Bhattacharya S.S."/>
            <person name="Shirouzu T."/>
            <person name="Yoshinaga Y."/>
            <person name="Martin F.M."/>
            <person name="Grigoriev I.V."/>
            <person name="Hibbett D.S."/>
        </authorList>
    </citation>
    <scope>NUCLEOTIDE SEQUENCE [LARGE SCALE GENOMIC DNA]</scope>
    <source>
        <strain evidence="2 3">HHB12733</strain>
    </source>
</reference>
<keyword evidence="1" id="KW-0812">Transmembrane</keyword>
<dbReference type="OrthoDB" id="3357002at2759"/>
<feature type="transmembrane region" description="Helical" evidence="1">
    <location>
        <begin position="133"/>
        <end position="152"/>
    </location>
</feature>
<dbReference type="EMBL" id="KV424382">
    <property type="protein sequence ID" value="KZT44703.1"/>
    <property type="molecule type" value="Genomic_DNA"/>
</dbReference>
<proteinExistence type="predicted"/>
<accession>A0A166JGQ0</accession>
<sequence>MVDCADNTTLALVAGIFMAAGVILRGGDSYYSHVTGYSSGGPVVGQSDFATRLLGEGYPSFYNKQPYKFIVTCLPMQEVFSLQQHNGTGGTITKRVVLLVPTTLLVVELSFSLTTSLRNFSMTHAPWYQNKATFYVVIPSFEILVLTLFPAARLDGLFYLYAPDEVIRQGNEMEMSCRPWVCLYHYFDVAGSQFMLH</sequence>
<evidence type="ECO:0000313" key="2">
    <source>
        <dbReference type="EMBL" id="KZT44703.1"/>
    </source>
</evidence>
<keyword evidence="1" id="KW-1133">Transmembrane helix</keyword>
<gene>
    <name evidence="2" type="ORF">CALCODRAFT_559293</name>
</gene>
<evidence type="ECO:0000256" key="1">
    <source>
        <dbReference type="SAM" id="Phobius"/>
    </source>
</evidence>
<keyword evidence="1" id="KW-0472">Membrane</keyword>
<dbReference type="Proteomes" id="UP000076842">
    <property type="component" value="Unassembled WGS sequence"/>
</dbReference>
<dbReference type="InParanoid" id="A0A166JGQ0"/>
<name>A0A166JGQ0_9BASI</name>
<protein>
    <submittedName>
        <fullName evidence="2">Uncharacterized protein</fullName>
    </submittedName>
</protein>